<evidence type="ECO:0000313" key="5">
    <source>
        <dbReference type="EMBL" id="OAA33113.1"/>
    </source>
</evidence>
<evidence type="ECO:0000259" key="4">
    <source>
        <dbReference type="Pfam" id="PF10374"/>
    </source>
</evidence>
<dbReference type="InterPro" id="IPR045153">
    <property type="entry name" value="Est1/Ebs1-like"/>
</dbReference>
<evidence type="ECO:0000256" key="1">
    <source>
        <dbReference type="SAM" id="Coils"/>
    </source>
</evidence>
<organism evidence="5 6">
    <name type="scientific">Moelleriella libera RCEF 2490</name>
    <dbReference type="NCBI Taxonomy" id="1081109"/>
    <lineage>
        <taxon>Eukaryota</taxon>
        <taxon>Fungi</taxon>
        <taxon>Dikarya</taxon>
        <taxon>Ascomycota</taxon>
        <taxon>Pezizomycotina</taxon>
        <taxon>Sordariomycetes</taxon>
        <taxon>Hypocreomycetidae</taxon>
        <taxon>Hypocreales</taxon>
        <taxon>Clavicipitaceae</taxon>
        <taxon>Moelleriella</taxon>
    </lineage>
</organism>
<feature type="compositionally biased region" description="Basic and acidic residues" evidence="2">
    <location>
        <begin position="569"/>
        <end position="580"/>
    </location>
</feature>
<dbReference type="SUPFAM" id="SSF48452">
    <property type="entry name" value="TPR-like"/>
    <property type="match status" value="1"/>
</dbReference>
<name>A0A166UYP6_9HYPO</name>
<feature type="domain" description="Telomerase activating protein Est1-like N-terminal" evidence="4">
    <location>
        <begin position="72"/>
        <end position="187"/>
    </location>
</feature>
<protein>
    <submittedName>
        <fullName evidence="5">Telomerase activating protein Est1</fullName>
    </submittedName>
</protein>
<sequence>MATAPPQARHCWHQALRLKKHLKKQLKKLQEECANGIDISRFEAIESLLEKFRLSFVQTIFLDFAYATDENAEDALWTSHTSINAEYRRFQSRLERSSHAVERRKVEKCYNNFLRVAQKFYKGYVQRLAARYEVPELIRVAQGIEVEHMDNVDRVNPVPPPLRAMVLESCHATLLHLGDLARYRTQAGHKNPSYETALTYYSLAHHLRPNSGHAYHQMGIVHLDQGNHLDVVYYFYRSWAVELPHPNARYNLETEFKSLALSSSSKSRSNVSATQDAFSMWFVRLHALFYKGEPFPQQAELEGEVMHRLDMACRTKTSTAILCKMAIVNISAHHIAATKYAESQDKTSSQFYQFTLRFGALFLSQFCAALEAELTNGPDAAEPLQGAQMTPVVEALLPVLRLYCMWLAAHRREIHAALPTFGGVVPGLIRNLAKAFTLLVVSTYHENMSSCPYLLDEDVEIQGLPSLSGESIPDACRCFCMENGALKTLADESNSRLDGRQESLARVLDILRCAYFLAEDGVFPLSHKVLDNWLIFEYQSDMVASQNATPAPLVGTPSLRLPDGLASHNEQRHGDDQSGRQHVVLDDSALIHDDYEPALATAYAVRDEAQMDDAESAIIDMLTPFLKPPTPSPQRRPSLNEPSHGKHNKTASDGTGHFRAGSRQTGSVPSGTFAALPWAWFNTPRPSDDDAELSLAMDSSR</sequence>
<evidence type="ECO:0000313" key="6">
    <source>
        <dbReference type="Proteomes" id="UP000078544"/>
    </source>
</evidence>
<gene>
    <name evidence="5" type="ORF">AAL_00578</name>
</gene>
<feature type="domain" description="DNA/RNA-binding" evidence="3">
    <location>
        <begin position="197"/>
        <end position="466"/>
    </location>
</feature>
<proteinExistence type="predicted"/>
<dbReference type="OrthoDB" id="69928at2759"/>
<dbReference type="InterPro" id="IPR011990">
    <property type="entry name" value="TPR-like_helical_dom_sf"/>
</dbReference>
<evidence type="ECO:0000256" key="2">
    <source>
        <dbReference type="SAM" id="MobiDB-lite"/>
    </source>
</evidence>
<dbReference type="Gene3D" id="1.25.40.10">
    <property type="entry name" value="Tetratricopeptide repeat domain"/>
    <property type="match status" value="1"/>
</dbReference>
<feature type="coiled-coil region" evidence="1">
    <location>
        <begin position="12"/>
        <end position="39"/>
    </location>
</feature>
<dbReference type="PANTHER" id="PTHR15696">
    <property type="entry name" value="SMG-7 SUPPRESSOR WITH MORPHOLOGICAL EFFECT ON GENITALIA PROTEIN 7"/>
    <property type="match status" value="1"/>
</dbReference>
<dbReference type="Proteomes" id="UP000078544">
    <property type="component" value="Unassembled WGS sequence"/>
</dbReference>
<accession>A0A166UYP6</accession>
<dbReference type="Pfam" id="PF10374">
    <property type="entry name" value="EST1"/>
    <property type="match status" value="1"/>
</dbReference>
<keyword evidence="6" id="KW-1185">Reference proteome</keyword>
<feature type="region of interest" description="Disordered" evidence="2">
    <location>
        <begin position="623"/>
        <end position="701"/>
    </location>
</feature>
<dbReference type="PANTHER" id="PTHR15696:SF36">
    <property type="entry name" value="NONSENSE-MEDIATED MRNA DECAY FACTOR"/>
    <property type="match status" value="1"/>
</dbReference>
<evidence type="ECO:0000259" key="3">
    <source>
        <dbReference type="Pfam" id="PF10373"/>
    </source>
</evidence>
<dbReference type="InterPro" id="IPR019458">
    <property type="entry name" value="Est1-like_N"/>
</dbReference>
<feature type="region of interest" description="Disordered" evidence="2">
    <location>
        <begin position="554"/>
        <end position="580"/>
    </location>
</feature>
<reference evidence="5 6" key="1">
    <citation type="journal article" date="2016" name="Genome Biol. Evol.">
        <title>Divergent and convergent evolution of fungal pathogenicity.</title>
        <authorList>
            <person name="Shang Y."/>
            <person name="Xiao G."/>
            <person name="Zheng P."/>
            <person name="Cen K."/>
            <person name="Zhan S."/>
            <person name="Wang C."/>
        </authorList>
    </citation>
    <scope>NUCLEOTIDE SEQUENCE [LARGE SCALE GENOMIC DNA]</scope>
    <source>
        <strain evidence="5 6">RCEF 2490</strain>
    </source>
</reference>
<keyword evidence="1" id="KW-0175">Coiled coil</keyword>
<dbReference type="AlphaFoldDB" id="A0A166UYP6"/>
<dbReference type="Pfam" id="PF10373">
    <property type="entry name" value="EST1_DNA_bind"/>
    <property type="match status" value="1"/>
</dbReference>
<comment type="caution">
    <text evidence="5">The sequence shown here is derived from an EMBL/GenBank/DDBJ whole genome shotgun (WGS) entry which is preliminary data.</text>
</comment>
<dbReference type="EMBL" id="AZGY01000001">
    <property type="protein sequence ID" value="OAA33113.1"/>
    <property type="molecule type" value="Genomic_DNA"/>
</dbReference>
<dbReference type="InterPro" id="IPR018834">
    <property type="entry name" value="DNA/RNA-bd_Est1-type"/>
</dbReference>
<dbReference type="STRING" id="1081109.A0A166UYP6"/>